<feature type="transmembrane region" description="Helical" evidence="1">
    <location>
        <begin position="55"/>
        <end position="79"/>
    </location>
</feature>
<keyword evidence="1" id="KW-0472">Membrane</keyword>
<evidence type="ECO:0000313" key="6">
    <source>
        <dbReference type="Proteomes" id="UP000321735"/>
    </source>
</evidence>
<reference evidence="4 6" key="2">
    <citation type="journal article" date="2019" name="Ecotoxicol. Environ. Saf.">
        <title>Microbial characterization of heavy metal resistant bacterial strains isolated from an electroplating wastewater treatment plant.</title>
        <authorList>
            <person name="Cai X."/>
            <person name="Zheng X."/>
            <person name="Zhang D."/>
            <person name="Iqbal W."/>
            <person name="Liu C."/>
            <person name="Yang B."/>
            <person name="Zhao X."/>
            <person name="Lu X."/>
            <person name="Mao Y."/>
        </authorList>
    </citation>
    <scope>NUCLEOTIDE SEQUENCE [LARGE SCALE GENOMIC DNA]</scope>
    <source>
        <strain evidence="4 6">Co1-1</strain>
    </source>
</reference>
<sequence>MKRWARKHKKVLITFGVISLVTWIGTAIELHLLATHTYDLYEYTTNHVVSDELKMVSLLGVVIIVLLAIWTFFLLFIFLKIMFPNKKSWQGALCMEEFRFLKEMPGALRKGLDKNE</sequence>
<evidence type="ECO:0000256" key="1">
    <source>
        <dbReference type="SAM" id="Phobius"/>
    </source>
</evidence>
<dbReference type="Proteomes" id="UP001204643">
    <property type="component" value="Unassembled WGS sequence"/>
</dbReference>
<dbReference type="RefSeq" id="WP_078186792.1">
    <property type="nucleotide sequence ID" value="NZ_CP031778.1"/>
</dbReference>
<organism evidence="3 5">
    <name type="scientific">Bacillus cereus</name>
    <dbReference type="NCBI Taxonomy" id="1396"/>
    <lineage>
        <taxon>Bacteria</taxon>
        <taxon>Bacillati</taxon>
        <taxon>Bacillota</taxon>
        <taxon>Bacilli</taxon>
        <taxon>Bacillales</taxon>
        <taxon>Bacillaceae</taxon>
        <taxon>Bacillus</taxon>
        <taxon>Bacillus cereus group</taxon>
    </lineage>
</organism>
<reference evidence="2" key="3">
    <citation type="submission" date="2022-07" db="EMBL/GenBank/DDBJ databases">
        <title>Identification and characterization of Bacillus thuringiensis and other Bacillus cereus group isolates from spinach by whole genome sequencing.</title>
        <authorList>
            <person name="Zao X."/>
            <person name="Zervas A."/>
            <person name="Hendriks M."/>
            <person name="Rajkovic A."/>
            <person name="Van Overbeek L."/>
            <person name="Hendriksen N.B."/>
            <person name="Uyttendaele M."/>
        </authorList>
    </citation>
    <scope>NUCLEOTIDE SEQUENCE</scope>
    <source>
        <strain evidence="2">781001F-1</strain>
    </source>
</reference>
<dbReference type="EMBL" id="CP031778">
    <property type="protein sequence ID" value="QDZ76860.1"/>
    <property type="molecule type" value="Genomic_DNA"/>
</dbReference>
<name>A0A9X6B878_BACCE</name>
<dbReference type="Proteomes" id="UP000321735">
    <property type="component" value="Chromosome"/>
</dbReference>
<keyword evidence="1" id="KW-0812">Transmembrane</keyword>
<accession>A0A9X6B878</accession>
<evidence type="ECO:0000313" key="3">
    <source>
        <dbReference type="EMBL" id="OOR74181.1"/>
    </source>
</evidence>
<dbReference type="EMBL" id="MUAU01000045">
    <property type="protein sequence ID" value="OOR74181.1"/>
    <property type="molecule type" value="Genomic_DNA"/>
</dbReference>
<evidence type="ECO:0000313" key="5">
    <source>
        <dbReference type="Proteomes" id="UP000190641"/>
    </source>
</evidence>
<dbReference type="AlphaFoldDB" id="A0A9X6B878"/>
<evidence type="ECO:0000313" key="2">
    <source>
        <dbReference type="EMBL" id="MCQ6287862.1"/>
    </source>
</evidence>
<reference evidence="3 5" key="1">
    <citation type="submission" date="2017-01" db="EMBL/GenBank/DDBJ databases">
        <title>Bacillus cereus isolates.</title>
        <authorList>
            <person name="Beno S.M."/>
        </authorList>
    </citation>
    <scope>NUCLEOTIDE SEQUENCE [LARGE SCALE GENOMIC DNA]</scope>
    <source>
        <strain evidence="3 5">FSL K6-1030</strain>
    </source>
</reference>
<feature type="transmembrane region" description="Helical" evidence="1">
    <location>
        <begin position="12"/>
        <end position="35"/>
    </location>
</feature>
<gene>
    <name evidence="3" type="ORF">BLX06_15385</name>
    <name evidence="4" type="ORF">D0437_29030</name>
    <name evidence="2" type="ORF">NPM19_24780</name>
</gene>
<evidence type="ECO:0000313" key="4">
    <source>
        <dbReference type="EMBL" id="QDZ76860.1"/>
    </source>
</evidence>
<dbReference type="EMBL" id="JANHEB010000050">
    <property type="protein sequence ID" value="MCQ6287862.1"/>
    <property type="molecule type" value="Genomic_DNA"/>
</dbReference>
<dbReference type="Proteomes" id="UP000190641">
    <property type="component" value="Unassembled WGS sequence"/>
</dbReference>
<keyword evidence="1" id="KW-1133">Transmembrane helix</keyword>
<protein>
    <submittedName>
        <fullName evidence="3">Uncharacterized protein</fullName>
    </submittedName>
</protein>
<proteinExistence type="predicted"/>